<dbReference type="PANTHER" id="PTHR33713:SF6">
    <property type="entry name" value="ANTITOXIN YEFM"/>
    <property type="match status" value="1"/>
</dbReference>
<dbReference type="InterPro" id="IPR036165">
    <property type="entry name" value="YefM-like_sf"/>
</dbReference>
<comment type="function">
    <text evidence="2">Antitoxin component of a type II toxin-antitoxin (TA) system.</text>
</comment>
<dbReference type="InterPro" id="IPR006442">
    <property type="entry name" value="Antitoxin_Phd/YefM"/>
</dbReference>
<evidence type="ECO:0000256" key="2">
    <source>
        <dbReference type="RuleBase" id="RU362080"/>
    </source>
</evidence>
<protein>
    <recommendedName>
        <fullName evidence="2">Antitoxin</fullName>
    </recommendedName>
</protein>
<evidence type="ECO:0000313" key="3">
    <source>
        <dbReference type="EMBL" id="RUS97560.1"/>
    </source>
</evidence>
<name>A0A433UUP9_9CYAN</name>
<comment type="similarity">
    <text evidence="1 2">Belongs to the phD/YefM antitoxin family.</text>
</comment>
<reference evidence="3" key="1">
    <citation type="submission" date="2018-12" db="EMBL/GenBank/DDBJ databases">
        <authorList>
            <person name="Will S."/>
            <person name="Neumann-Schaal M."/>
            <person name="Henke P."/>
        </authorList>
    </citation>
    <scope>NUCLEOTIDE SEQUENCE</scope>
    <source>
        <strain evidence="3">PCC 7102</strain>
    </source>
</reference>
<dbReference type="PANTHER" id="PTHR33713">
    <property type="entry name" value="ANTITOXIN YAFN-RELATED"/>
    <property type="match status" value="1"/>
</dbReference>
<evidence type="ECO:0000256" key="1">
    <source>
        <dbReference type="ARBA" id="ARBA00009981"/>
    </source>
</evidence>
<dbReference type="AlphaFoldDB" id="A0A433UUP9"/>
<dbReference type="RefSeq" id="WP_127086333.1">
    <property type="nucleotide sequence ID" value="NZ_RSCL01000031.1"/>
</dbReference>
<dbReference type="SUPFAM" id="SSF143120">
    <property type="entry name" value="YefM-like"/>
    <property type="match status" value="1"/>
</dbReference>
<keyword evidence="4" id="KW-1185">Reference proteome</keyword>
<reference evidence="3" key="2">
    <citation type="journal article" date="2019" name="Genome Biol. Evol.">
        <title>Day and night: Metabolic profiles and evolutionary relationships of six axenic non-marine cyanobacteria.</title>
        <authorList>
            <person name="Will S.E."/>
            <person name="Henke P."/>
            <person name="Boedeker C."/>
            <person name="Huang S."/>
            <person name="Brinkmann H."/>
            <person name="Rohde M."/>
            <person name="Jarek M."/>
            <person name="Friedl T."/>
            <person name="Seufert S."/>
            <person name="Schumacher M."/>
            <person name="Overmann J."/>
            <person name="Neumann-Schaal M."/>
            <person name="Petersen J."/>
        </authorList>
    </citation>
    <scope>NUCLEOTIDE SEQUENCE [LARGE SCALE GENOMIC DNA]</scope>
    <source>
        <strain evidence="3">PCC 7102</strain>
    </source>
</reference>
<dbReference type="OrthoDB" id="488160at2"/>
<dbReference type="Proteomes" id="UP000271624">
    <property type="component" value="Unassembled WGS sequence"/>
</dbReference>
<dbReference type="Gene3D" id="3.40.1620.10">
    <property type="entry name" value="YefM-like domain"/>
    <property type="match status" value="1"/>
</dbReference>
<dbReference type="InterPro" id="IPR051405">
    <property type="entry name" value="phD/YefM_antitoxin"/>
</dbReference>
<organism evidence="3 4">
    <name type="scientific">Dulcicalothrix desertica PCC 7102</name>
    <dbReference type="NCBI Taxonomy" id="232991"/>
    <lineage>
        <taxon>Bacteria</taxon>
        <taxon>Bacillati</taxon>
        <taxon>Cyanobacteriota</taxon>
        <taxon>Cyanophyceae</taxon>
        <taxon>Nostocales</taxon>
        <taxon>Calotrichaceae</taxon>
        <taxon>Dulcicalothrix</taxon>
    </lineage>
</organism>
<proteinExistence type="inferred from homology"/>
<comment type="caution">
    <text evidence="3">The sequence shown here is derived from an EMBL/GenBank/DDBJ whole genome shotgun (WGS) entry which is preliminary data.</text>
</comment>
<dbReference type="EMBL" id="RSCL01000031">
    <property type="protein sequence ID" value="RUS97560.1"/>
    <property type="molecule type" value="Genomic_DNA"/>
</dbReference>
<evidence type="ECO:0000313" key="4">
    <source>
        <dbReference type="Proteomes" id="UP000271624"/>
    </source>
</evidence>
<gene>
    <name evidence="3" type="ORF">DSM106972_082970</name>
</gene>
<dbReference type="NCBIfam" id="TIGR01552">
    <property type="entry name" value="phd_fam"/>
    <property type="match status" value="1"/>
</dbReference>
<accession>A0A433UUP9</accession>
<sequence>MTNTITTTEARANFQDVLNRVEHGGERIVIERHGKAAAAIVTVEDFKRLEDLEDVIASRQLQQAVEQNNGFTTLEAIVAQRGL</sequence>
<dbReference type="Pfam" id="PF02604">
    <property type="entry name" value="PhdYeFM_antitox"/>
    <property type="match status" value="1"/>
</dbReference>